<name>A0A8T0G527_ARGBR</name>
<gene>
    <name evidence="1" type="ORF">HNY73_000727</name>
</gene>
<sequence>MSAFYTVAAQELSVSVISLWQSCQNERYARASMDSILGLDYEYSHKTLTVQQRRGLEASVQERIQLKKWGQNRPCPEYYDGIGTPRSAAAIHVMTDKADDMIISSWANIDDARGIYAHIDSSRKMKE</sequence>
<accession>A0A8T0G527</accession>
<evidence type="ECO:0000313" key="1">
    <source>
        <dbReference type="EMBL" id="KAF8796343.1"/>
    </source>
</evidence>
<proteinExistence type="predicted"/>
<dbReference type="AlphaFoldDB" id="A0A8T0G527"/>
<reference evidence="1" key="1">
    <citation type="journal article" date="2020" name="bioRxiv">
        <title>Chromosome-level reference genome of the European wasp spider Argiope bruennichi: a resource for studies on range expansion and evolutionary adaptation.</title>
        <authorList>
            <person name="Sheffer M.M."/>
            <person name="Hoppe A."/>
            <person name="Krehenwinkel H."/>
            <person name="Uhl G."/>
            <person name="Kuss A.W."/>
            <person name="Jensen L."/>
            <person name="Jensen C."/>
            <person name="Gillespie R.G."/>
            <person name="Hoff K.J."/>
            <person name="Prost S."/>
        </authorList>
    </citation>
    <scope>NUCLEOTIDE SEQUENCE</scope>
</reference>
<evidence type="ECO:0000313" key="2">
    <source>
        <dbReference type="Proteomes" id="UP000807504"/>
    </source>
</evidence>
<dbReference type="EMBL" id="JABXBU010000001">
    <property type="protein sequence ID" value="KAF8796343.1"/>
    <property type="molecule type" value="Genomic_DNA"/>
</dbReference>
<protein>
    <submittedName>
        <fullName evidence="1">Uncharacterized protein</fullName>
    </submittedName>
</protein>
<comment type="caution">
    <text evidence="1">The sequence shown here is derived from an EMBL/GenBank/DDBJ whole genome shotgun (WGS) entry which is preliminary data.</text>
</comment>
<organism evidence="1 2">
    <name type="scientific">Argiope bruennichi</name>
    <name type="common">Wasp spider</name>
    <name type="synonym">Aranea bruennichi</name>
    <dbReference type="NCBI Taxonomy" id="94029"/>
    <lineage>
        <taxon>Eukaryota</taxon>
        <taxon>Metazoa</taxon>
        <taxon>Ecdysozoa</taxon>
        <taxon>Arthropoda</taxon>
        <taxon>Chelicerata</taxon>
        <taxon>Arachnida</taxon>
        <taxon>Araneae</taxon>
        <taxon>Araneomorphae</taxon>
        <taxon>Entelegynae</taxon>
        <taxon>Araneoidea</taxon>
        <taxon>Araneidae</taxon>
        <taxon>Argiope</taxon>
    </lineage>
</organism>
<reference evidence="1" key="2">
    <citation type="submission" date="2020-06" db="EMBL/GenBank/DDBJ databases">
        <authorList>
            <person name="Sheffer M."/>
        </authorList>
    </citation>
    <scope>NUCLEOTIDE SEQUENCE</scope>
</reference>
<dbReference type="Proteomes" id="UP000807504">
    <property type="component" value="Unassembled WGS sequence"/>
</dbReference>
<keyword evidence="2" id="KW-1185">Reference proteome</keyword>